<dbReference type="EMBL" id="AMFJ01034222">
    <property type="protein sequence ID" value="EKD29899.1"/>
    <property type="molecule type" value="Genomic_DNA"/>
</dbReference>
<proteinExistence type="predicted"/>
<evidence type="ECO:0000313" key="1">
    <source>
        <dbReference type="EMBL" id="EKD29899.1"/>
    </source>
</evidence>
<reference evidence="1" key="1">
    <citation type="journal article" date="2012" name="Science">
        <title>Fermentation, hydrogen, and sulfur metabolism in multiple uncultivated bacterial phyla.</title>
        <authorList>
            <person name="Wrighton K.C."/>
            <person name="Thomas B.C."/>
            <person name="Sharon I."/>
            <person name="Miller C.S."/>
            <person name="Castelle C.J."/>
            <person name="VerBerkmoes N.C."/>
            <person name="Wilkins M.J."/>
            <person name="Hettich R.L."/>
            <person name="Lipton M.S."/>
            <person name="Williams K.H."/>
            <person name="Long P.E."/>
            <person name="Banfield J.F."/>
        </authorList>
    </citation>
    <scope>NUCLEOTIDE SEQUENCE [LARGE SCALE GENOMIC DNA]</scope>
</reference>
<name>K1YX24_9BACT</name>
<gene>
    <name evidence="1" type="ORF">ACD_78C00222G0004</name>
</gene>
<comment type="caution">
    <text evidence="1">The sequence shown here is derived from an EMBL/GenBank/DDBJ whole genome shotgun (WGS) entry which is preliminary data.</text>
</comment>
<protein>
    <submittedName>
        <fullName evidence="1">Uncharacterized protein</fullName>
    </submittedName>
</protein>
<dbReference type="Gene3D" id="1.25.40.10">
    <property type="entry name" value="Tetratricopeptide repeat domain"/>
    <property type="match status" value="1"/>
</dbReference>
<dbReference type="SUPFAM" id="SSF48452">
    <property type="entry name" value="TPR-like"/>
    <property type="match status" value="1"/>
</dbReference>
<accession>K1YX24</accession>
<sequence length="246" mass="28767">MKNLSIIGLFRTNRWGCERWDCREIQRVYRESVIFLKQSIEKTEFIDILATYYFHFTKNPKTMQEAMSPKYIQEIEQLKYQGQYIQARERIQEHLLRHTDDYRLYEELADISLYEWDLDNAESSLKIAENLHPDSATGMYLRGFISISKGNFRLGVELLEKANEMFPNNPEILRNLGWGHAMLGHPQKWIAVLKRALVLAPEDILIMEDLGVTMISEGDIDAGASMLRQAGKETRLDELRMMMGIE</sequence>
<organism evidence="1">
    <name type="scientific">uncultured bacterium</name>
    <name type="common">gcode 4</name>
    <dbReference type="NCBI Taxonomy" id="1234023"/>
    <lineage>
        <taxon>Bacteria</taxon>
        <taxon>environmental samples</taxon>
    </lineage>
</organism>
<dbReference type="InterPro" id="IPR011990">
    <property type="entry name" value="TPR-like_helical_dom_sf"/>
</dbReference>
<dbReference type="AlphaFoldDB" id="K1YX24"/>